<evidence type="ECO:0000259" key="1">
    <source>
        <dbReference type="Pfam" id="PF03050"/>
    </source>
</evidence>
<dbReference type="Proteomes" id="UP000050465">
    <property type="component" value="Unassembled WGS sequence"/>
</dbReference>
<feature type="domain" description="Transposase IS66 central" evidence="1">
    <location>
        <begin position="4"/>
        <end position="166"/>
    </location>
</feature>
<dbReference type="PANTHER" id="PTHR33678:SF2">
    <property type="match status" value="1"/>
</dbReference>
<dbReference type="STRING" id="1666911.HLUCCA11_05180"/>
<name>A0A0P7ZNC5_9CYAN</name>
<reference evidence="2 3" key="1">
    <citation type="submission" date="2015-09" db="EMBL/GenBank/DDBJ databases">
        <title>Identification and resolution of microdiversity through metagenomic sequencing of parallel consortia.</title>
        <authorList>
            <person name="Nelson W.C."/>
            <person name="Romine M.F."/>
            <person name="Lindemann S.R."/>
        </authorList>
    </citation>
    <scope>NUCLEOTIDE SEQUENCE [LARGE SCALE GENOMIC DNA]</scope>
    <source>
        <strain evidence="2">Ana</strain>
    </source>
</reference>
<gene>
    <name evidence="2" type="ORF">HLUCCA11_05180</name>
</gene>
<proteinExistence type="predicted"/>
<dbReference type="AlphaFoldDB" id="A0A0P7ZNC5"/>
<evidence type="ECO:0000313" key="2">
    <source>
        <dbReference type="EMBL" id="KPQ36558.1"/>
    </source>
</evidence>
<dbReference type="InterPro" id="IPR004291">
    <property type="entry name" value="Transposase_IS66_central"/>
</dbReference>
<dbReference type="PANTHER" id="PTHR33678">
    <property type="entry name" value="BLL1576 PROTEIN"/>
    <property type="match status" value="1"/>
</dbReference>
<accession>A0A0P7ZNC5</accession>
<evidence type="ECO:0000313" key="3">
    <source>
        <dbReference type="Proteomes" id="UP000050465"/>
    </source>
</evidence>
<comment type="caution">
    <text evidence="2">The sequence shown here is derived from an EMBL/GenBank/DDBJ whole genome shotgun (WGS) entry which is preliminary data.</text>
</comment>
<dbReference type="Pfam" id="PF03050">
    <property type="entry name" value="DDE_Tnp_IS66"/>
    <property type="match status" value="1"/>
</dbReference>
<dbReference type="InterPro" id="IPR052344">
    <property type="entry name" value="Transposase-related"/>
</dbReference>
<dbReference type="EMBL" id="LJZR01000005">
    <property type="protein sequence ID" value="KPQ36558.1"/>
    <property type="molecule type" value="Genomic_DNA"/>
</dbReference>
<protein>
    <submittedName>
        <fullName evidence="2">Transposase</fullName>
    </submittedName>
</protein>
<organism evidence="2 3">
    <name type="scientific">Phormidesmis priestleyi Ana</name>
    <dbReference type="NCBI Taxonomy" id="1666911"/>
    <lineage>
        <taxon>Bacteria</taxon>
        <taxon>Bacillati</taxon>
        <taxon>Cyanobacteriota</taxon>
        <taxon>Cyanophyceae</taxon>
        <taxon>Leptolyngbyales</taxon>
        <taxon>Leptolyngbyaceae</taxon>
        <taxon>Phormidesmis</taxon>
    </lineage>
</organism>
<sequence length="214" mass="23900">MLIADFGGIVGNDRCGSYVWLTNDQRQVCWAHLKRDFTQIAERSGVSAQLGAALLKQQKRLFTAWYQVRDGTLTRTGFAEQVKPIRVEIKRLLEEGANYDVATGEKTPLAKTMGTCRQMLTVETAFWTFVEREGVEPKNNVAERALRPAAVLWRKHSFGSNSKAGSRFVARMMTTVTTLKAQQRSPLDFLAQALIASRKGLPRPSLIPTIDSTP</sequence>